<accession>A0A3Q9JLB2</accession>
<keyword evidence="2" id="KW-1185">Reference proteome</keyword>
<evidence type="ECO:0000313" key="1">
    <source>
        <dbReference type="EMBL" id="AZS50201.1"/>
    </source>
</evidence>
<dbReference type="AlphaFoldDB" id="A0A3Q9JLB2"/>
<evidence type="ECO:0000313" key="2">
    <source>
        <dbReference type="Proteomes" id="UP000273143"/>
    </source>
</evidence>
<name>A0A3Q9JLB2_9GAMM</name>
<proteinExistence type="predicted"/>
<reference evidence="2" key="1">
    <citation type="submission" date="2018-06" db="EMBL/GenBank/DDBJ databases">
        <title>Complete genome of Pseudomonas insecticola strain QZS01.</title>
        <authorList>
            <person name="Wang J."/>
            <person name="Su Q."/>
        </authorList>
    </citation>
    <scope>NUCLEOTIDE SEQUENCE [LARGE SCALE GENOMIC DNA]</scope>
    <source>
        <strain evidence="2">QZS01</strain>
    </source>
</reference>
<dbReference type="KEGG" id="emo:DM558_05160"/>
<organism evidence="1 2">
    <name type="scientific">Entomomonas moraniae</name>
    <dbReference type="NCBI Taxonomy" id="2213226"/>
    <lineage>
        <taxon>Bacteria</taxon>
        <taxon>Pseudomonadati</taxon>
        <taxon>Pseudomonadota</taxon>
        <taxon>Gammaproteobacteria</taxon>
        <taxon>Pseudomonadales</taxon>
        <taxon>Pseudomonadaceae</taxon>
        <taxon>Entomomonas</taxon>
    </lineage>
</organism>
<dbReference type="RefSeq" id="WP_127162379.1">
    <property type="nucleotide sequence ID" value="NZ_CP029822.1"/>
</dbReference>
<sequence length="172" mass="19272">MKRIIIGVILSACLVGFGEKPKFSISKEDTIQTYANNPLFKSVVRKIKSASDSDFRTLSGRRLIYQFTGVPESVYGIKTNDLDVLGGTIYLKDPSDTKKSTETILAIRGKESFTKLEDRISKLVSSGCQVSEIGESRETICSIENDQEATFLVVKYESFTDTMSFKYSIYEE</sequence>
<dbReference type="EMBL" id="CP029822">
    <property type="protein sequence ID" value="AZS50201.1"/>
    <property type="molecule type" value="Genomic_DNA"/>
</dbReference>
<gene>
    <name evidence="1" type="ORF">DM558_05160</name>
</gene>
<dbReference type="Proteomes" id="UP000273143">
    <property type="component" value="Chromosome"/>
</dbReference>
<protein>
    <submittedName>
        <fullName evidence="1">Uncharacterized protein</fullName>
    </submittedName>
</protein>